<name>A0A0T9T2Y9_YERAE</name>
<dbReference type="SUPFAM" id="SSF47413">
    <property type="entry name" value="lambda repressor-like DNA-binding domains"/>
    <property type="match status" value="1"/>
</dbReference>
<dbReference type="InterPro" id="IPR038722">
    <property type="entry name" value="Ner_HTH_dom"/>
</dbReference>
<dbReference type="RefSeq" id="WP_050080908.1">
    <property type="nucleotide sequence ID" value="NZ_CQEM01000001.1"/>
</dbReference>
<comment type="similarity">
    <text evidence="1">Belongs to the ner transcriptional regulatory family.</text>
</comment>
<dbReference type="Gene3D" id="1.10.260.40">
    <property type="entry name" value="lambda repressor-like DNA-binding domains"/>
    <property type="match status" value="1"/>
</dbReference>
<evidence type="ECO:0000256" key="4">
    <source>
        <dbReference type="ARBA" id="ARBA00023163"/>
    </source>
</evidence>
<evidence type="ECO:0000313" key="6">
    <source>
        <dbReference type="EMBL" id="CNK58591.1"/>
    </source>
</evidence>
<evidence type="ECO:0000313" key="7">
    <source>
        <dbReference type="Proteomes" id="UP000040088"/>
    </source>
</evidence>
<evidence type="ECO:0000256" key="3">
    <source>
        <dbReference type="ARBA" id="ARBA00023125"/>
    </source>
</evidence>
<dbReference type="AlphaFoldDB" id="A0A0T9T2Y9"/>
<gene>
    <name evidence="6" type="primary">nlp_1</name>
    <name evidence="6" type="ORF">ERS008460_00282</name>
</gene>
<evidence type="ECO:0000256" key="2">
    <source>
        <dbReference type="ARBA" id="ARBA00023015"/>
    </source>
</evidence>
<evidence type="ECO:0000256" key="1">
    <source>
        <dbReference type="ARBA" id="ARBA00006157"/>
    </source>
</evidence>
<dbReference type="GO" id="GO:0003677">
    <property type="term" value="F:DNA binding"/>
    <property type="evidence" value="ECO:0007669"/>
    <property type="project" value="UniProtKB-KW"/>
</dbReference>
<reference evidence="7" key="1">
    <citation type="submission" date="2015-03" db="EMBL/GenBank/DDBJ databases">
        <authorList>
            <consortium name="Pathogen Informatics"/>
        </authorList>
    </citation>
    <scope>NUCLEOTIDE SEQUENCE [LARGE SCALE GENOMIC DNA]</scope>
    <source>
        <strain evidence="7">IP27925</strain>
    </source>
</reference>
<keyword evidence="4" id="KW-0804">Transcription</keyword>
<organism evidence="6 7">
    <name type="scientific">Yersinia aleksiciae</name>
    <dbReference type="NCBI Taxonomy" id="263819"/>
    <lineage>
        <taxon>Bacteria</taxon>
        <taxon>Pseudomonadati</taxon>
        <taxon>Pseudomonadota</taxon>
        <taxon>Gammaproteobacteria</taxon>
        <taxon>Enterobacterales</taxon>
        <taxon>Yersiniaceae</taxon>
        <taxon>Yersinia</taxon>
    </lineage>
</organism>
<dbReference type="Proteomes" id="UP000040088">
    <property type="component" value="Unassembled WGS sequence"/>
</dbReference>
<accession>A0A0T9T2Y9</accession>
<keyword evidence="3 6" id="KW-0238">DNA-binding</keyword>
<keyword evidence="2" id="KW-0805">Transcription regulation</keyword>
<dbReference type="Pfam" id="PF13693">
    <property type="entry name" value="HTH_35"/>
    <property type="match status" value="1"/>
</dbReference>
<dbReference type="InterPro" id="IPR010982">
    <property type="entry name" value="Lambda_DNA-bd_dom_sf"/>
</dbReference>
<dbReference type="EMBL" id="CQEM01000001">
    <property type="protein sequence ID" value="CNK58591.1"/>
    <property type="molecule type" value="Genomic_DNA"/>
</dbReference>
<sequence>MSIHKQSGCQKKVQNASAENWHRADILAAIKKKGGTLAQLSRENGLHERTLYNALERHWPKGEQIIAVYIDVAVHVIWPERYKILMIKEDI</sequence>
<evidence type="ECO:0000259" key="5">
    <source>
        <dbReference type="Pfam" id="PF13693"/>
    </source>
</evidence>
<protein>
    <submittedName>
        <fullName evidence="6">Putative DNA-binding protein</fullName>
    </submittedName>
</protein>
<feature type="domain" description="Ner winged helix-turn-helix DNA-binding" evidence="5">
    <location>
        <begin position="20"/>
        <end position="83"/>
    </location>
</feature>
<proteinExistence type="inferred from homology"/>